<sequence>MLVFTTLFEIRLKDQPEFFVEIWRKIENVLKRHKFSRSQAYMTEELPPVCFLQNEGDPKTTALVTIADHFITIDFNEMSIDHDVTKHRLLAKNIQNELEDVLPLCAIKRTTPLQRGREIWQYSELGDGRIAEDDYAEILFDERSDYQQVTIARSEEYGNLLLLDGLVNLSENDDVYTRTLIGLDEGFRFDDQTILILGGGDGAALNQLLGQSPAMVTMVEIDDVVIRGCRTHLRGCCGESLDSYKGENYQIIIGDCIELLRHYVKEGRKFDYVISDITDIPIEEKSGPNKDKKSQVFFSDVNHSIWGFFRDVYELCLEVTHDSGYIMTHVGASSNKDLTESFKKEISKLDKNLATKYIHKHVPSFEERWTFCHIRKNGAADKK</sequence>
<dbReference type="PANTHER" id="PTHR46315">
    <property type="entry name" value="SPERMINE SYNTHASE"/>
    <property type="match status" value="1"/>
</dbReference>
<dbReference type="EMBL" id="CAWYQH010000079">
    <property type="protein sequence ID" value="CAK8680802.1"/>
    <property type="molecule type" value="Genomic_DNA"/>
</dbReference>
<dbReference type="InterPro" id="IPR030374">
    <property type="entry name" value="PABS"/>
</dbReference>
<organism evidence="5 6">
    <name type="scientific">Clavelina lepadiformis</name>
    <name type="common">Light-bulb sea squirt</name>
    <name type="synonym">Ascidia lepadiformis</name>
    <dbReference type="NCBI Taxonomy" id="159417"/>
    <lineage>
        <taxon>Eukaryota</taxon>
        <taxon>Metazoa</taxon>
        <taxon>Chordata</taxon>
        <taxon>Tunicata</taxon>
        <taxon>Ascidiacea</taxon>
        <taxon>Aplousobranchia</taxon>
        <taxon>Clavelinidae</taxon>
        <taxon>Clavelina</taxon>
    </lineage>
</organism>
<keyword evidence="3" id="KW-0620">Polyamine biosynthesis</keyword>
<dbReference type="InterPro" id="IPR035246">
    <property type="entry name" value="Spermidine_synt_N"/>
</dbReference>
<dbReference type="PANTHER" id="PTHR46315:SF1">
    <property type="entry name" value="SPERMINE SYNTHASE"/>
    <property type="match status" value="1"/>
</dbReference>
<dbReference type="Gene3D" id="2.30.140.10">
    <property type="entry name" value="Spermidine synthase, tetramerisation domain"/>
    <property type="match status" value="1"/>
</dbReference>
<keyword evidence="2 3" id="KW-0808">Transferase</keyword>
<dbReference type="InterPro" id="IPR029063">
    <property type="entry name" value="SAM-dependent_MTases_sf"/>
</dbReference>
<dbReference type="Gene3D" id="3.40.50.150">
    <property type="entry name" value="Vaccinia Virus protein VP39"/>
    <property type="match status" value="1"/>
</dbReference>
<feature type="domain" description="PABS" evidence="4">
    <location>
        <begin position="118"/>
        <end position="376"/>
    </location>
</feature>
<dbReference type="SUPFAM" id="SSF53335">
    <property type="entry name" value="S-adenosyl-L-methionine-dependent methyltransferases"/>
    <property type="match status" value="1"/>
</dbReference>
<gene>
    <name evidence="5" type="ORF">CVLEPA_LOCUS11041</name>
</gene>
<evidence type="ECO:0000256" key="3">
    <source>
        <dbReference type="PROSITE-ProRule" id="PRU00354"/>
    </source>
</evidence>
<evidence type="ECO:0000256" key="1">
    <source>
        <dbReference type="ARBA" id="ARBA00007867"/>
    </source>
</evidence>
<evidence type="ECO:0000313" key="6">
    <source>
        <dbReference type="Proteomes" id="UP001642483"/>
    </source>
</evidence>
<comment type="caution">
    <text evidence="5">The sequence shown here is derived from an EMBL/GenBank/DDBJ whole genome shotgun (WGS) entry which is preliminary data.</text>
</comment>
<evidence type="ECO:0000259" key="4">
    <source>
        <dbReference type="PROSITE" id="PS51006"/>
    </source>
</evidence>
<dbReference type="Pfam" id="PF17284">
    <property type="entry name" value="Spermine_synt_N"/>
    <property type="match status" value="1"/>
</dbReference>
<dbReference type="InterPro" id="IPR015576">
    <property type="entry name" value="Spermine_synthase_animal"/>
</dbReference>
<protein>
    <recommendedName>
        <fullName evidence="4">PABS domain-containing protein</fullName>
    </recommendedName>
</protein>
<dbReference type="Proteomes" id="UP001642483">
    <property type="component" value="Unassembled WGS sequence"/>
</dbReference>
<evidence type="ECO:0000313" key="5">
    <source>
        <dbReference type="EMBL" id="CAK8680802.1"/>
    </source>
</evidence>
<proteinExistence type="inferred from homology"/>
<feature type="active site" description="Proton acceptor" evidence="3">
    <location>
        <position position="276"/>
    </location>
</feature>
<dbReference type="CDD" id="cd02440">
    <property type="entry name" value="AdoMet_MTases"/>
    <property type="match status" value="1"/>
</dbReference>
<dbReference type="PROSITE" id="PS51006">
    <property type="entry name" value="PABS_2"/>
    <property type="match status" value="1"/>
</dbReference>
<reference evidence="5 6" key="1">
    <citation type="submission" date="2024-02" db="EMBL/GenBank/DDBJ databases">
        <authorList>
            <person name="Daric V."/>
            <person name="Darras S."/>
        </authorList>
    </citation>
    <scope>NUCLEOTIDE SEQUENCE [LARGE SCALE GENOMIC DNA]</scope>
</reference>
<comment type="similarity">
    <text evidence="1">Belongs to the spermidine/spermine synthase family.</text>
</comment>
<keyword evidence="6" id="KW-1185">Reference proteome</keyword>
<name>A0ABP0FME1_CLALP</name>
<evidence type="ECO:0000256" key="2">
    <source>
        <dbReference type="ARBA" id="ARBA00022679"/>
    </source>
</evidence>
<dbReference type="InterPro" id="IPR001045">
    <property type="entry name" value="Spermi_synthase"/>
</dbReference>
<dbReference type="InterPro" id="IPR037163">
    <property type="entry name" value="Spermidine_synt_N_sf"/>
</dbReference>
<dbReference type="Pfam" id="PF01564">
    <property type="entry name" value="Spermine_synth"/>
    <property type="match status" value="1"/>
</dbReference>
<accession>A0ABP0FME1</accession>
<dbReference type="HAMAP" id="MF_00198">
    <property type="entry name" value="Spermidine_synth"/>
    <property type="match status" value="1"/>
</dbReference>